<gene>
    <name evidence="2" type="ORF">NAEGRDRAFT_77147</name>
</gene>
<dbReference type="Proteomes" id="UP000006671">
    <property type="component" value="Unassembled WGS sequence"/>
</dbReference>
<dbReference type="VEuPathDB" id="AmoebaDB:NAEGRDRAFT_77147"/>
<accession>D2W6V4</accession>
<dbReference type="GeneID" id="8847778"/>
<dbReference type="EMBL" id="GG739595">
    <property type="protein sequence ID" value="EFC35198.1"/>
    <property type="molecule type" value="Genomic_DNA"/>
</dbReference>
<dbReference type="KEGG" id="ngr:NAEGRDRAFT_77147"/>
<name>D2W6V4_NAEGR</name>
<sequence>MEHEKHIDTPTREKYKNYSIEELTKIVEEKDIIIERFRKETESYKEKLESYRKSMSKYETQIQTEDEIGKFIIQTMQDIKLGYWKENGEEPKDVYNKKKSDQWKSDKDMIPMNLTKLSTQERETLFSFLLSKLHTFDRKNIRKEINFDLNFQNDNSGSLSPHRNQNQHQNFQNQNFQNYQNQHQNHHSMNGMFRNSSDSPTFTLPPIHYHVSYKQRLSDFRKRSEKF</sequence>
<evidence type="ECO:0000256" key="1">
    <source>
        <dbReference type="SAM" id="Coils"/>
    </source>
</evidence>
<proteinExistence type="predicted"/>
<protein>
    <submittedName>
        <fullName evidence="2">Predicted protein</fullName>
    </submittedName>
</protein>
<dbReference type="OrthoDB" id="2441647at2759"/>
<keyword evidence="1" id="KW-0175">Coiled coil</keyword>
<reference evidence="2 3" key="1">
    <citation type="journal article" date="2010" name="Cell">
        <title>The genome of Naegleria gruberi illuminates early eukaryotic versatility.</title>
        <authorList>
            <person name="Fritz-Laylin L.K."/>
            <person name="Prochnik S.E."/>
            <person name="Ginger M.L."/>
            <person name="Dacks J.B."/>
            <person name="Carpenter M.L."/>
            <person name="Field M.C."/>
            <person name="Kuo A."/>
            <person name="Paredez A."/>
            <person name="Chapman J."/>
            <person name="Pham J."/>
            <person name="Shu S."/>
            <person name="Neupane R."/>
            <person name="Cipriano M."/>
            <person name="Mancuso J."/>
            <person name="Tu H."/>
            <person name="Salamov A."/>
            <person name="Lindquist E."/>
            <person name="Shapiro H."/>
            <person name="Lucas S."/>
            <person name="Grigoriev I.V."/>
            <person name="Cande W.Z."/>
            <person name="Fulton C."/>
            <person name="Rokhsar D.S."/>
            <person name="Dawson S.C."/>
        </authorList>
    </citation>
    <scope>NUCLEOTIDE SEQUENCE [LARGE SCALE GENOMIC DNA]</scope>
    <source>
        <strain evidence="2 3">NEG-M</strain>
    </source>
</reference>
<keyword evidence="3" id="KW-1185">Reference proteome</keyword>
<dbReference type="InParanoid" id="D2W6V4"/>
<dbReference type="OMA" id="MEHEKHI"/>
<evidence type="ECO:0000313" key="2">
    <source>
        <dbReference type="EMBL" id="EFC35198.1"/>
    </source>
</evidence>
<dbReference type="RefSeq" id="XP_002667942.1">
    <property type="nucleotide sequence ID" value="XM_002667896.1"/>
</dbReference>
<feature type="coiled-coil region" evidence="1">
    <location>
        <begin position="20"/>
        <end position="61"/>
    </location>
</feature>
<organism evidence="3">
    <name type="scientific">Naegleria gruberi</name>
    <name type="common">Amoeba</name>
    <dbReference type="NCBI Taxonomy" id="5762"/>
    <lineage>
        <taxon>Eukaryota</taxon>
        <taxon>Discoba</taxon>
        <taxon>Heterolobosea</taxon>
        <taxon>Tetramitia</taxon>
        <taxon>Eutetramitia</taxon>
        <taxon>Vahlkampfiidae</taxon>
        <taxon>Naegleria</taxon>
    </lineage>
</organism>
<dbReference type="AlphaFoldDB" id="D2W6V4"/>
<evidence type="ECO:0000313" key="3">
    <source>
        <dbReference type="Proteomes" id="UP000006671"/>
    </source>
</evidence>